<gene>
    <name evidence="8" type="ORF">IAA08_08370</name>
</gene>
<evidence type="ECO:0000256" key="3">
    <source>
        <dbReference type="ARBA" id="ARBA00022692"/>
    </source>
</evidence>
<evidence type="ECO:0000313" key="9">
    <source>
        <dbReference type="Proteomes" id="UP000824024"/>
    </source>
</evidence>
<feature type="transmembrane region" description="Helical" evidence="6">
    <location>
        <begin position="246"/>
        <end position="271"/>
    </location>
</feature>
<reference evidence="8" key="2">
    <citation type="submission" date="2021-04" db="EMBL/GenBank/DDBJ databases">
        <authorList>
            <person name="Gilroy R."/>
        </authorList>
    </citation>
    <scope>NUCLEOTIDE SEQUENCE</scope>
    <source>
        <strain evidence="8">CHK192-9172</strain>
    </source>
</reference>
<accession>A0A9D2D3N5</accession>
<evidence type="ECO:0000256" key="5">
    <source>
        <dbReference type="ARBA" id="ARBA00023136"/>
    </source>
</evidence>
<dbReference type="InterPro" id="IPR050327">
    <property type="entry name" value="Proton-linked_MCT"/>
</dbReference>
<sequence>MYKKGELGNDGKKVCWYGSKQLWIMIYTAILFLIGSCVIGGNNNTVFPAFAEARGWNLDIINMISGIGCIMKAVGLLVLASTVRKLGEKKLIVITLFISAALLVVFGTTTNQAIFLVVILVLGFLGGGYEKNGGMSITAKWWPTKKGVVLGFTTMGIICMNFLYVPLMPKLFATTSLETGMIIIAIILAVVAVLGLLFVKNTPEEAGTYPDGDPDFAKHGAEIAKEMQEYKSPFTLKKVCADRNTWLIGIGSAFAFLAVMTYIASAIPVMVGYGYDYTVATMIFAVGGVMGLVGSVVLGIVDQAIGTRKTF</sequence>
<keyword evidence="4 6" id="KW-1133">Transmembrane helix</keyword>
<name>A0A9D2D3N5_9FIRM</name>
<keyword evidence="3 6" id="KW-0812">Transmembrane</keyword>
<keyword evidence="5 6" id="KW-0472">Membrane</keyword>
<evidence type="ECO:0000259" key="7">
    <source>
        <dbReference type="PROSITE" id="PS50850"/>
    </source>
</evidence>
<dbReference type="PROSITE" id="PS50850">
    <property type="entry name" value="MFS"/>
    <property type="match status" value="1"/>
</dbReference>
<dbReference type="Gene3D" id="1.20.1250.20">
    <property type="entry name" value="MFS general substrate transporter like domains"/>
    <property type="match status" value="1"/>
</dbReference>
<feature type="transmembrane region" description="Helical" evidence="6">
    <location>
        <begin position="149"/>
        <end position="167"/>
    </location>
</feature>
<evidence type="ECO:0000256" key="1">
    <source>
        <dbReference type="ARBA" id="ARBA00004651"/>
    </source>
</evidence>
<feature type="transmembrane region" description="Helical" evidence="6">
    <location>
        <begin position="21"/>
        <end position="41"/>
    </location>
</feature>
<keyword evidence="2" id="KW-0813">Transport</keyword>
<dbReference type="InterPro" id="IPR011701">
    <property type="entry name" value="MFS"/>
</dbReference>
<dbReference type="InterPro" id="IPR036259">
    <property type="entry name" value="MFS_trans_sf"/>
</dbReference>
<feature type="transmembrane region" description="Helical" evidence="6">
    <location>
        <begin position="179"/>
        <end position="199"/>
    </location>
</feature>
<feature type="transmembrane region" description="Helical" evidence="6">
    <location>
        <begin position="91"/>
        <end position="107"/>
    </location>
</feature>
<feature type="transmembrane region" description="Helical" evidence="6">
    <location>
        <begin position="277"/>
        <end position="301"/>
    </location>
</feature>
<protein>
    <submittedName>
        <fullName evidence="8">MFS transporter</fullName>
    </submittedName>
</protein>
<dbReference type="PANTHER" id="PTHR11360">
    <property type="entry name" value="MONOCARBOXYLATE TRANSPORTER"/>
    <property type="match status" value="1"/>
</dbReference>
<feature type="transmembrane region" description="Helical" evidence="6">
    <location>
        <begin position="61"/>
        <end position="79"/>
    </location>
</feature>
<reference evidence="8" key="1">
    <citation type="journal article" date="2021" name="PeerJ">
        <title>Extensive microbial diversity within the chicken gut microbiome revealed by metagenomics and culture.</title>
        <authorList>
            <person name="Gilroy R."/>
            <person name="Ravi A."/>
            <person name="Getino M."/>
            <person name="Pursley I."/>
            <person name="Horton D.L."/>
            <person name="Alikhan N.F."/>
            <person name="Baker D."/>
            <person name="Gharbi K."/>
            <person name="Hall N."/>
            <person name="Watson M."/>
            <person name="Adriaenssens E.M."/>
            <person name="Foster-Nyarko E."/>
            <person name="Jarju S."/>
            <person name="Secka A."/>
            <person name="Antonio M."/>
            <person name="Oren A."/>
            <person name="Chaudhuri R.R."/>
            <person name="La Ragione R."/>
            <person name="Hildebrand F."/>
            <person name="Pallen M.J."/>
        </authorList>
    </citation>
    <scope>NUCLEOTIDE SEQUENCE</scope>
    <source>
        <strain evidence="8">CHK192-9172</strain>
    </source>
</reference>
<feature type="domain" description="Major facilitator superfamily (MFS) profile" evidence="7">
    <location>
        <begin position="21"/>
        <end position="311"/>
    </location>
</feature>
<proteinExistence type="predicted"/>
<comment type="subcellular location">
    <subcellularLocation>
        <location evidence="1">Cell membrane</location>
        <topology evidence="1">Multi-pass membrane protein</topology>
    </subcellularLocation>
</comment>
<dbReference type="SUPFAM" id="SSF103473">
    <property type="entry name" value="MFS general substrate transporter"/>
    <property type="match status" value="1"/>
</dbReference>
<comment type="caution">
    <text evidence="8">The sequence shown here is derived from an EMBL/GenBank/DDBJ whole genome shotgun (WGS) entry which is preliminary data.</text>
</comment>
<dbReference type="Proteomes" id="UP000824024">
    <property type="component" value="Unassembled WGS sequence"/>
</dbReference>
<dbReference type="AlphaFoldDB" id="A0A9D2D3N5"/>
<dbReference type="GO" id="GO:0022857">
    <property type="term" value="F:transmembrane transporter activity"/>
    <property type="evidence" value="ECO:0007669"/>
    <property type="project" value="InterPro"/>
</dbReference>
<evidence type="ECO:0000256" key="6">
    <source>
        <dbReference type="SAM" id="Phobius"/>
    </source>
</evidence>
<dbReference type="InterPro" id="IPR020846">
    <property type="entry name" value="MFS_dom"/>
</dbReference>
<evidence type="ECO:0000256" key="2">
    <source>
        <dbReference type="ARBA" id="ARBA00022448"/>
    </source>
</evidence>
<feature type="transmembrane region" description="Helical" evidence="6">
    <location>
        <begin position="113"/>
        <end position="129"/>
    </location>
</feature>
<dbReference type="EMBL" id="DXCH01000229">
    <property type="protein sequence ID" value="HIZ07934.1"/>
    <property type="molecule type" value="Genomic_DNA"/>
</dbReference>
<organism evidence="8 9">
    <name type="scientific">Candidatus Eubacterium avistercoris</name>
    <dbReference type="NCBI Taxonomy" id="2838567"/>
    <lineage>
        <taxon>Bacteria</taxon>
        <taxon>Bacillati</taxon>
        <taxon>Bacillota</taxon>
        <taxon>Clostridia</taxon>
        <taxon>Eubacteriales</taxon>
        <taxon>Eubacteriaceae</taxon>
        <taxon>Eubacterium</taxon>
    </lineage>
</organism>
<dbReference type="PANTHER" id="PTHR11360:SF290">
    <property type="entry name" value="MONOCARBOXYLATE MFS PERMEASE"/>
    <property type="match status" value="1"/>
</dbReference>
<dbReference type="GO" id="GO:0005886">
    <property type="term" value="C:plasma membrane"/>
    <property type="evidence" value="ECO:0007669"/>
    <property type="project" value="UniProtKB-SubCell"/>
</dbReference>
<dbReference type="Pfam" id="PF07690">
    <property type="entry name" value="MFS_1"/>
    <property type="match status" value="1"/>
</dbReference>
<evidence type="ECO:0000256" key="4">
    <source>
        <dbReference type="ARBA" id="ARBA00022989"/>
    </source>
</evidence>
<evidence type="ECO:0000313" key="8">
    <source>
        <dbReference type="EMBL" id="HIZ07934.1"/>
    </source>
</evidence>
<feature type="non-terminal residue" evidence="8">
    <location>
        <position position="311"/>
    </location>
</feature>